<dbReference type="KEGG" id="more:E1B28_002354"/>
<dbReference type="AlphaFoldDB" id="A0A9P7RMH0"/>
<keyword evidence="8" id="KW-1133">Transmembrane helix</keyword>
<evidence type="ECO:0000256" key="2">
    <source>
        <dbReference type="ARBA" id="ARBA00004370"/>
    </source>
</evidence>
<dbReference type="Pfam" id="PF00067">
    <property type="entry name" value="p450"/>
    <property type="match status" value="1"/>
</dbReference>
<keyword evidence="9" id="KW-0560">Oxidoreductase</keyword>
<keyword evidence="10 13" id="KW-0408">Iron</keyword>
<organism evidence="14 15">
    <name type="scientific">Marasmius oreades</name>
    <name type="common">fairy-ring Marasmius</name>
    <dbReference type="NCBI Taxonomy" id="181124"/>
    <lineage>
        <taxon>Eukaryota</taxon>
        <taxon>Fungi</taxon>
        <taxon>Dikarya</taxon>
        <taxon>Basidiomycota</taxon>
        <taxon>Agaricomycotina</taxon>
        <taxon>Agaricomycetes</taxon>
        <taxon>Agaricomycetidae</taxon>
        <taxon>Agaricales</taxon>
        <taxon>Marasmiineae</taxon>
        <taxon>Marasmiaceae</taxon>
        <taxon>Marasmius</taxon>
    </lineage>
</organism>
<dbReference type="PRINTS" id="PR00463">
    <property type="entry name" value="EP450I"/>
</dbReference>
<evidence type="ECO:0000313" key="14">
    <source>
        <dbReference type="EMBL" id="KAG7086399.1"/>
    </source>
</evidence>
<evidence type="ECO:0000313" key="15">
    <source>
        <dbReference type="Proteomes" id="UP001049176"/>
    </source>
</evidence>
<evidence type="ECO:0000256" key="4">
    <source>
        <dbReference type="ARBA" id="ARBA00010617"/>
    </source>
</evidence>
<dbReference type="PRINTS" id="PR00385">
    <property type="entry name" value="P450"/>
</dbReference>
<dbReference type="InterPro" id="IPR036396">
    <property type="entry name" value="Cyt_P450_sf"/>
</dbReference>
<evidence type="ECO:0000256" key="10">
    <source>
        <dbReference type="ARBA" id="ARBA00023004"/>
    </source>
</evidence>
<dbReference type="Proteomes" id="UP001049176">
    <property type="component" value="Chromosome 10"/>
</dbReference>
<protein>
    <recommendedName>
        <fullName evidence="16">Cytochrome P450</fullName>
    </recommendedName>
</protein>
<keyword evidence="6" id="KW-0812">Transmembrane</keyword>
<dbReference type="EMBL" id="CM032190">
    <property type="protein sequence ID" value="KAG7086399.1"/>
    <property type="molecule type" value="Genomic_DNA"/>
</dbReference>
<dbReference type="GO" id="GO:0005506">
    <property type="term" value="F:iron ion binding"/>
    <property type="evidence" value="ECO:0007669"/>
    <property type="project" value="InterPro"/>
</dbReference>
<dbReference type="GeneID" id="66071430"/>
<dbReference type="GO" id="GO:0004497">
    <property type="term" value="F:monooxygenase activity"/>
    <property type="evidence" value="ECO:0007669"/>
    <property type="project" value="UniProtKB-KW"/>
</dbReference>
<keyword evidence="7 13" id="KW-0479">Metal-binding</keyword>
<evidence type="ECO:0000256" key="5">
    <source>
        <dbReference type="ARBA" id="ARBA00022617"/>
    </source>
</evidence>
<sequence length="570" mass="65104">MSLLLLTIYSLSGLLVYHVLKLVYKEYTSPNRRLPGPPRKSWIYGNLNEVFSAENSVMHEKWVEEYGPTIRYHGFLGVRTPAPSISGSNYNYLLHFQQTRFYTTDTKAMNHILMNHYDFQKPDMMRQALVEIFGDGLLLTEEEKHKFQRRVMVRPPTAIDEIRQLNSYFFLLIQNPAFGPAQIRQLTTIFVDKALQLRDAWKSQIDLVPETKGETRLDVLKWLSKMTLDVIGLAGFNYEFNALSAADNELNKAFTVIFTQSSRPRIWQLVRAHFPVFRAFPDLVDQTIRDARSTMDRIGRGLLNDSKRRLLSEKTDDKDNAGKDLLSLLVKSNMNENQTHQLTDEDVVAQVPTFLIAGHETSSTATTWTLFALTQHPEIQRKLREELLGVSTDAPTMDELNSLPYLDAVVRETLRVHPPVPSTTRVAVRDTVLPLNEPVGGRDFVEVRKGQTIFISILALNRNKRLWGEDAAEFKPDRWLNGSIDTSVPGVWGNMMTFLGGARSCIGYRFALVEIKALLFTLIRAFEFELAVPVEDLGKKTSIVQRPFVKSEEQKGSQLPLIVKLYNPEQ</sequence>
<dbReference type="GO" id="GO:0016705">
    <property type="term" value="F:oxidoreductase activity, acting on paired donors, with incorporation or reduction of molecular oxygen"/>
    <property type="evidence" value="ECO:0007669"/>
    <property type="project" value="InterPro"/>
</dbReference>
<comment type="similarity">
    <text evidence="4">Belongs to the cytochrome P450 family.</text>
</comment>
<comment type="subcellular location">
    <subcellularLocation>
        <location evidence="2">Membrane</location>
    </subcellularLocation>
</comment>
<feature type="binding site" description="axial binding residue" evidence="13">
    <location>
        <position position="505"/>
    </location>
    <ligand>
        <name>heme</name>
        <dbReference type="ChEBI" id="CHEBI:30413"/>
    </ligand>
    <ligandPart>
        <name>Fe</name>
        <dbReference type="ChEBI" id="CHEBI:18248"/>
    </ligandPart>
</feature>
<dbReference type="InterPro" id="IPR001128">
    <property type="entry name" value="Cyt_P450"/>
</dbReference>
<evidence type="ECO:0000256" key="7">
    <source>
        <dbReference type="ARBA" id="ARBA00022723"/>
    </source>
</evidence>
<dbReference type="SUPFAM" id="SSF48264">
    <property type="entry name" value="Cytochrome P450"/>
    <property type="match status" value="1"/>
</dbReference>
<dbReference type="CDD" id="cd11069">
    <property type="entry name" value="CYP_FUM15-like"/>
    <property type="match status" value="1"/>
</dbReference>
<dbReference type="GO" id="GO:0020037">
    <property type="term" value="F:heme binding"/>
    <property type="evidence" value="ECO:0007669"/>
    <property type="project" value="InterPro"/>
</dbReference>
<dbReference type="InterPro" id="IPR050121">
    <property type="entry name" value="Cytochrome_P450_monoxygenase"/>
</dbReference>
<gene>
    <name evidence="14" type="ORF">E1B28_002354</name>
</gene>
<keyword evidence="11" id="KW-0503">Monooxygenase</keyword>
<evidence type="ECO:0000256" key="1">
    <source>
        <dbReference type="ARBA" id="ARBA00001971"/>
    </source>
</evidence>
<comment type="cofactor">
    <cofactor evidence="1 13">
        <name>heme</name>
        <dbReference type="ChEBI" id="CHEBI:30413"/>
    </cofactor>
</comment>
<evidence type="ECO:0000256" key="9">
    <source>
        <dbReference type="ARBA" id="ARBA00023002"/>
    </source>
</evidence>
<keyword evidence="5 13" id="KW-0349">Heme</keyword>
<name>A0A9P7RMH0_9AGAR</name>
<reference evidence="14" key="1">
    <citation type="journal article" date="2021" name="Genome Biol. Evol.">
        <title>The assembled and annotated genome of the fairy-ring fungus Marasmius oreades.</title>
        <authorList>
            <person name="Hiltunen M."/>
            <person name="Ament-Velasquez S.L."/>
            <person name="Johannesson H."/>
        </authorList>
    </citation>
    <scope>NUCLEOTIDE SEQUENCE</scope>
    <source>
        <strain evidence="14">03SP1</strain>
    </source>
</reference>
<keyword evidence="12" id="KW-0472">Membrane</keyword>
<accession>A0A9P7RMH0</accession>
<keyword evidence="15" id="KW-1185">Reference proteome</keyword>
<evidence type="ECO:0000256" key="8">
    <source>
        <dbReference type="ARBA" id="ARBA00022989"/>
    </source>
</evidence>
<dbReference type="InterPro" id="IPR002401">
    <property type="entry name" value="Cyt_P450_E_grp-I"/>
</dbReference>
<dbReference type="PANTHER" id="PTHR24305:SF166">
    <property type="entry name" value="CYTOCHROME P450 12A4, MITOCHONDRIAL-RELATED"/>
    <property type="match status" value="1"/>
</dbReference>
<evidence type="ECO:0000256" key="12">
    <source>
        <dbReference type="ARBA" id="ARBA00023136"/>
    </source>
</evidence>
<dbReference type="RefSeq" id="XP_043002870.1">
    <property type="nucleotide sequence ID" value="XM_043159270.1"/>
</dbReference>
<evidence type="ECO:0008006" key="16">
    <source>
        <dbReference type="Google" id="ProtNLM"/>
    </source>
</evidence>
<proteinExistence type="inferred from homology"/>
<comment type="pathway">
    <text evidence="3">Secondary metabolite biosynthesis; terpenoid biosynthesis.</text>
</comment>
<evidence type="ECO:0000256" key="11">
    <source>
        <dbReference type="ARBA" id="ARBA00023033"/>
    </source>
</evidence>
<evidence type="ECO:0000256" key="13">
    <source>
        <dbReference type="PIRSR" id="PIRSR602401-1"/>
    </source>
</evidence>
<dbReference type="OrthoDB" id="1470350at2759"/>
<evidence type="ECO:0000256" key="3">
    <source>
        <dbReference type="ARBA" id="ARBA00004721"/>
    </source>
</evidence>
<evidence type="ECO:0000256" key="6">
    <source>
        <dbReference type="ARBA" id="ARBA00022692"/>
    </source>
</evidence>
<dbReference type="Gene3D" id="1.10.630.10">
    <property type="entry name" value="Cytochrome P450"/>
    <property type="match status" value="1"/>
</dbReference>
<dbReference type="GO" id="GO:0016020">
    <property type="term" value="C:membrane"/>
    <property type="evidence" value="ECO:0007669"/>
    <property type="project" value="UniProtKB-SubCell"/>
</dbReference>
<comment type="caution">
    <text evidence="14">The sequence shown here is derived from an EMBL/GenBank/DDBJ whole genome shotgun (WGS) entry which is preliminary data.</text>
</comment>
<dbReference type="PANTHER" id="PTHR24305">
    <property type="entry name" value="CYTOCHROME P450"/>
    <property type="match status" value="1"/>
</dbReference>